<feature type="domain" description="MMM1" evidence="1">
    <location>
        <begin position="14"/>
        <end position="62"/>
    </location>
</feature>
<gene>
    <name evidence="2" type="primary">MMM1</name>
    <name evidence="2" type="ORF">H0H81_003764</name>
</gene>
<keyword evidence="3" id="KW-1185">Reference proteome</keyword>
<dbReference type="InterPro" id="IPR019411">
    <property type="entry name" value="MMM1_dom"/>
</dbReference>
<evidence type="ECO:0000313" key="2">
    <source>
        <dbReference type="EMBL" id="KAG5654756.1"/>
    </source>
</evidence>
<dbReference type="AlphaFoldDB" id="A0A9P7GRA8"/>
<organism evidence="2 3">
    <name type="scientific">Sphagnurus paluster</name>
    <dbReference type="NCBI Taxonomy" id="117069"/>
    <lineage>
        <taxon>Eukaryota</taxon>
        <taxon>Fungi</taxon>
        <taxon>Dikarya</taxon>
        <taxon>Basidiomycota</taxon>
        <taxon>Agaricomycotina</taxon>
        <taxon>Agaricomycetes</taxon>
        <taxon>Agaricomycetidae</taxon>
        <taxon>Agaricales</taxon>
        <taxon>Tricholomatineae</taxon>
        <taxon>Lyophyllaceae</taxon>
        <taxon>Sphagnurus</taxon>
    </lineage>
</organism>
<accession>A0A9P7GRA8</accession>
<name>A0A9P7GRA8_9AGAR</name>
<reference evidence="2" key="1">
    <citation type="submission" date="2021-02" db="EMBL/GenBank/DDBJ databases">
        <authorList>
            <person name="Nieuwenhuis M."/>
            <person name="Van De Peppel L.J.J."/>
        </authorList>
    </citation>
    <scope>NUCLEOTIDE SEQUENCE</scope>
    <source>
        <strain evidence="2">D49</strain>
    </source>
</reference>
<protein>
    <submittedName>
        <fullName evidence="2">ERMES complex subunit mmm1</fullName>
    </submittedName>
</protein>
<evidence type="ECO:0000313" key="3">
    <source>
        <dbReference type="Proteomes" id="UP000717328"/>
    </source>
</evidence>
<reference evidence="2" key="2">
    <citation type="submission" date="2021-10" db="EMBL/GenBank/DDBJ databases">
        <title>Phylogenomics reveals ancestral predisposition of the termite-cultivated fungus Termitomyces towards a domesticated lifestyle.</title>
        <authorList>
            <person name="Auxier B."/>
            <person name="Grum-Grzhimaylo A."/>
            <person name="Cardenas M.E."/>
            <person name="Lodge J.D."/>
            <person name="Laessoe T."/>
            <person name="Pedersen O."/>
            <person name="Smith M.E."/>
            <person name="Kuyper T.W."/>
            <person name="Franco-Molano E.A."/>
            <person name="Baroni T.J."/>
            <person name="Aanen D.K."/>
        </authorList>
    </citation>
    <scope>NUCLEOTIDE SEQUENCE</scope>
    <source>
        <strain evidence="2">D49</strain>
    </source>
</reference>
<comment type="caution">
    <text evidence="2">The sequence shown here is derived from an EMBL/GenBank/DDBJ whole genome shotgun (WGS) entry which is preliminary data.</text>
</comment>
<dbReference type="Proteomes" id="UP000717328">
    <property type="component" value="Unassembled WGS sequence"/>
</dbReference>
<proteinExistence type="predicted"/>
<dbReference type="OrthoDB" id="5599157at2759"/>
<evidence type="ECO:0000259" key="1">
    <source>
        <dbReference type="Pfam" id="PF10296"/>
    </source>
</evidence>
<dbReference type="Pfam" id="PF10296">
    <property type="entry name" value="MMM1"/>
    <property type="match status" value="1"/>
</dbReference>
<dbReference type="EMBL" id="JABCKI010000001">
    <property type="protein sequence ID" value="KAG5654756.1"/>
    <property type="molecule type" value="Genomic_DNA"/>
</dbReference>
<sequence>MIVNITPPSLNSPSPVLTFSISPDFTLDLTTSSLMGSRAKLANVPKLHELIQHQVRRILAARGTWKVALPGLPSVSQEHQQVKKESKEFS</sequence>